<dbReference type="GO" id="GO:0047605">
    <property type="term" value="F:acetolactate decarboxylase activity"/>
    <property type="evidence" value="ECO:0007669"/>
    <property type="project" value="UniProtKB-UniRule"/>
</dbReference>
<dbReference type="Gene3D" id="3.30.1330.80">
    <property type="entry name" value="Hypothetical protein, similar to alpha- acetolactate decarboxylase, domain 2"/>
    <property type="match status" value="2"/>
</dbReference>
<comment type="catalytic activity">
    <reaction evidence="1 9">
        <text>(2S)-2-acetolactate + H(+) = (R)-acetoin + CO2</text>
        <dbReference type="Rhea" id="RHEA:21580"/>
        <dbReference type="ChEBI" id="CHEBI:15378"/>
        <dbReference type="ChEBI" id="CHEBI:15686"/>
        <dbReference type="ChEBI" id="CHEBI:16526"/>
        <dbReference type="ChEBI" id="CHEBI:58476"/>
        <dbReference type="EC" id="4.1.1.5"/>
    </reaction>
</comment>
<evidence type="ECO:0000256" key="8">
    <source>
        <dbReference type="ARBA" id="ARBA00023239"/>
    </source>
</evidence>
<keyword evidence="12" id="KW-1185">Reference proteome</keyword>
<dbReference type="InterPro" id="IPR005128">
    <property type="entry name" value="Acetolactate_a_deCO2ase"/>
</dbReference>
<evidence type="ECO:0000256" key="7">
    <source>
        <dbReference type="ARBA" id="ARBA00023061"/>
    </source>
</evidence>
<accession>A0A5C6DAS1</accession>
<gene>
    <name evidence="11" type="primary">aldB</name>
    <name evidence="11" type="ORF">Poly41_58470</name>
</gene>
<dbReference type="CDD" id="cd17299">
    <property type="entry name" value="acetolactate_decarboxylase"/>
    <property type="match status" value="1"/>
</dbReference>
<keyword evidence="10" id="KW-0732">Signal</keyword>
<keyword evidence="7 9" id="KW-0005">Acetoin biosynthesis</keyword>
<evidence type="ECO:0000256" key="5">
    <source>
        <dbReference type="ARBA" id="ARBA00020164"/>
    </source>
</evidence>
<dbReference type="AlphaFoldDB" id="A0A5C6DAS1"/>
<name>A0A5C6DAS1_9BACT</name>
<evidence type="ECO:0000256" key="1">
    <source>
        <dbReference type="ARBA" id="ARBA00001784"/>
    </source>
</evidence>
<comment type="caution">
    <text evidence="11">The sequence shown here is derived from an EMBL/GenBank/DDBJ whole genome shotgun (WGS) entry which is preliminary data.</text>
</comment>
<feature type="chain" id="PRO_5022739145" description="Alpha-acetolactate decarboxylase" evidence="10">
    <location>
        <begin position="30"/>
        <end position="278"/>
    </location>
</feature>
<dbReference type="PANTHER" id="PTHR35524">
    <property type="entry name" value="ALPHA-ACETOLACTATE DECARBOXYLASE"/>
    <property type="match status" value="1"/>
</dbReference>
<sequence precursor="true">MPLLNQSTKWLICVSLGVASCFAAPRVFAQEKSVVKMDDAAANLRADRTETYYQYSIWGAFVNRVFEGFLPVEELKQQGDIGLGSFTKLDGEMVMLDGVPYKIDETGKVFVPPNDEKLVYANAAYFDEDQSFQLPAVSNFEMLRGIIGDRLPSRNYFYAFKVTGNFKSMKCGGLSRQEPPFKEGLDVLIPARPVFDRENFKGTMVGFFCPSFIGDINVAGFHFHFISDDKQFGGHVLEFDATDVTVAFDQMDEYKFALPNSEAYEQVSFEKSFQYKQK</sequence>
<feature type="signal peptide" evidence="10">
    <location>
        <begin position="1"/>
        <end position="29"/>
    </location>
</feature>
<dbReference type="PANTHER" id="PTHR35524:SF1">
    <property type="entry name" value="ALPHA-ACETOLACTATE DECARBOXYLASE"/>
    <property type="match status" value="1"/>
</dbReference>
<evidence type="ECO:0000256" key="6">
    <source>
        <dbReference type="ARBA" id="ARBA00022793"/>
    </source>
</evidence>
<keyword evidence="8 9" id="KW-0456">Lyase</keyword>
<dbReference type="UniPathway" id="UPA00626">
    <property type="reaction ID" value="UER00678"/>
</dbReference>
<dbReference type="PIRSF" id="PIRSF001332">
    <property type="entry name" value="Acetolac_decarb"/>
    <property type="match status" value="1"/>
</dbReference>
<dbReference type="OrthoDB" id="8612680at2"/>
<dbReference type="SUPFAM" id="SSF117856">
    <property type="entry name" value="AF0104/ALDC/Ptd012-like"/>
    <property type="match status" value="1"/>
</dbReference>
<dbReference type="EMBL" id="SJPV01000014">
    <property type="protein sequence ID" value="TWU31959.1"/>
    <property type="molecule type" value="Genomic_DNA"/>
</dbReference>
<dbReference type="NCBIfam" id="TIGR01252">
    <property type="entry name" value="acetolac_decarb"/>
    <property type="match status" value="1"/>
</dbReference>
<organism evidence="11 12">
    <name type="scientific">Novipirellula artificiosorum</name>
    <dbReference type="NCBI Taxonomy" id="2528016"/>
    <lineage>
        <taxon>Bacteria</taxon>
        <taxon>Pseudomonadati</taxon>
        <taxon>Planctomycetota</taxon>
        <taxon>Planctomycetia</taxon>
        <taxon>Pirellulales</taxon>
        <taxon>Pirellulaceae</taxon>
        <taxon>Novipirellula</taxon>
    </lineage>
</organism>
<dbReference type="Proteomes" id="UP000319143">
    <property type="component" value="Unassembled WGS sequence"/>
</dbReference>
<evidence type="ECO:0000256" key="2">
    <source>
        <dbReference type="ARBA" id="ARBA00005170"/>
    </source>
</evidence>
<protein>
    <recommendedName>
        <fullName evidence="5 9">Alpha-acetolactate decarboxylase</fullName>
        <ecNumber evidence="4 9">4.1.1.5</ecNumber>
    </recommendedName>
</protein>
<dbReference type="Pfam" id="PF03306">
    <property type="entry name" value="AAL_decarboxy"/>
    <property type="match status" value="1"/>
</dbReference>
<evidence type="ECO:0000256" key="3">
    <source>
        <dbReference type="ARBA" id="ARBA00007106"/>
    </source>
</evidence>
<comment type="similarity">
    <text evidence="3 9">Belongs to the alpha-acetolactate decarboxylase family.</text>
</comment>
<reference evidence="11 12" key="1">
    <citation type="submission" date="2019-02" db="EMBL/GenBank/DDBJ databases">
        <title>Deep-cultivation of Planctomycetes and their phenomic and genomic characterization uncovers novel biology.</title>
        <authorList>
            <person name="Wiegand S."/>
            <person name="Jogler M."/>
            <person name="Boedeker C."/>
            <person name="Pinto D."/>
            <person name="Vollmers J."/>
            <person name="Rivas-Marin E."/>
            <person name="Kohn T."/>
            <person name="Peeters S.H."/>
            <person name="Heuer A."/>
            <person name="Rast P."/>
            <person name="Oberbeckmann S."/>
            <person name="Bunk B."/>
            <person name="Jeske O."/>
            <person name="Meyerdierks A."/>
            <person name="Storesund J.E."/>
            <person name="Kallscheuer N."/>
            <person name="Luecker S."/>
            <person name="Lage O.M."/>
            <person name="Pohl T."/>
            <person name="Merkel B.J."/>
            <person name="Hornburger P."/>
            <person name="Mueller R.-W."/>
            <person name="Bruemmer F."/>
            <person name="Labrenz M."/>
            <person name="Spormann A.M."/>
            <person name="Op Den Camp H."/>
            <person name="Overmann J."/>
            <person name="Amann R."/>
            <person name="Jetten M.S.M."/>
            <person name="Mascher T."/>
            <person name="Medema M.H."/>
            <person name="Devos D.P."/>
            <person name="Kaster A.-K."/>
            <person name="Ovreas L."/>
            <person name="Rohde M."/>
            <person name="Galperin M.Y."/>
            <person name="Jogler C."/>
        </authorList>
    </citation>
    <scope>NUCLEOTIDE SEQUENCE [LARGE SCALE GENOMIC DNA]</scope>
    <source>
        <strain evidence="11 12">Poly41</strain>
    </source>
</reference>
<evidence type="ECO:0000256" key="4">
    <source>
        <dbReference type="ARBA" id="ARBA00013204"/>
    </source>
</evidence>
<evidence type="ECO:0000256" key="10">
    <source>
        <dbReference type="SAM" id="SignalP"/>
    </source>
</evidence>
<dbReference type="RefSeq" id="WP_146530605.1">
    <property type="nucleotide sequence ID" value="NZ_SJPV01000014.1"/>
</dbReference>
<proteinExistence type="inferred from homology"/>
<evidence type="ECO:0000313" key="11">
    <source>
        <dbReference type="EMBL" id="TWU31959.1"/>
    </source>
</evidence>
<evidence type="ECO:0000256" key="9">
    <source>
        <dbReference type="PIRNR" id="PIRNR001332"/>
    </source>
</evidence>
<keyword evidence="6 9" id="KW-0210">Decarboxylase</keyword>
<comment type="pathway">
    <text evidence="2 9">Polyol metabolism; (R,R)-butane-2,3-diol biosynthesis; (R,R)-butane-2,3-diol from pyruvate: step 2/3.</text>
</comment>
<dbReference type="GO" id="GO:0045151">
    <property type="term" value="P:acetoin biosynthetic process"/>
    <property type="evidence" value="ECO:0007669"/>
    <property type="project" value="UniProtKB-UniRule"/>
</dbReference>
<dbReference type="EC" id="4.1.1.5" evidence="4 9"/>
<evidence type="ECO:0000313" key="12">
    <source>
        <dbReference type="Proteomes" id="UP000319143"/>
    </source>
</evidence>